<proteinExistence type="predicted"/>
<feature type="region of interest" description="Disordered" evidence="1">
    <location>
        <begin position="182"/>
        <end position="214"/>
    </location>
</feature>
<evidence type="ECO:0000256" key="1">
    <source>
        <dbReference type="SAM" id="MobiDB-lite"/>
    </source>
</evidence>
<dbReference type="AlphaFoldDB" id="A0A132NN60"/>
<dbReference type="VEuPathDB" id="GiardiaDB:QR46_4598"/>
<dbReference type="OrthoDB" id="10252610at2759"/>
<accession>A0A132NN60</accession>
<reference evidence="2 3" key="1">
    <citation type="journal article" date="2015" name="Mol. Biochem. Parasitol.">
        <title>Identification of polymorphic genes for use in assemblage B genotyping assays through comparative genomics of multiple assemblage B Giardia duodenalis isolates.</title>
        <authorList>
            <person name="Wielinga C."/>
            <person name="Thompson R.C."/>
            <person name="Monis P."/>
            <person name="Ryan U."/>
        </authorList>
    </citation>
    <scope>NUCLEOTIDE SEQUENCE [LARGE SCALE GENOMIC DNA]</scope>
    <source>
        <strain evidence="2 3">BAH15c1</strain>
    </source>
</reference>
<sequence length="312" mass="35004">MKITLPNAANTDSLKTLPHLEDLVYIKRSAIYEGMGHPIVVIVFNSRSNFSQDSLRVIANAHALMPMVYFLAISMEHPTDLQDAVHQISYLYRISVASDVQGCFTTFMKRNGITLLPATMIFNHMQRLVWSGHAQSQNFVYALQRLRVSSNLPIPPILTNDVLQLPIFPVSERVTRPSWAFGSKGPSSINTSRTSDEQVRHSISGSSRVPDSFPMLTDATRAQSTSQRTDFRAAKLLESQLPVQRSSSSFQVRHSGPADSLNKAFGEILIHSDRIYPALPYKPSFVPNNPMNDKIGMERLFNMSNRLLCKIK</sequence>
<protein>
    <submittedName>
        <fullName evidence="2">Uncharacterized protein</fullName>
    </submittedName>
</protein>
<gene>
    <name evidence="2" type="ORF">QR46_4598</name>
</gene>
<dbReference type="EMBL" id="JXTI01000188">
    <property type="protein sequence ID" value="KWX11438.1"/>
    <property type="molecule type" value="Genomic_DNA"/>
</dbReference>
<name>A0A132NN60_GIAIN</name>
<comment type="caution">
    <text evidence="2">The sequence shown here is derived from an EMBL/GenBank/DDBJ whole genome shotgun (WGS) entry which is preliminary data.</text>
</comment>
<evidence type="ECO:0000313" key="2">
    <source>
        <dbReference type="EMBL" id="KWX11438.1"/>
    </source>
</evidence>
<evidence type="ECO:0000313" key="3">
    <source>
        <dbReference type="Proteomes" id="UP000070089"/>
    </source>
</evidence>
<dbReference type="Proteomes" id="UP000070089">
    <property type="component" value="Unassembled WGS sequence"/>
</dbReference>
<organism evidence="2 3">
    <name type="scientific">Giardia duodenalis assemblage B</name>
    <dbReference type="NCBI Taxonomy" id="1394984"/>
    <lineage>
        <taxon>Eukaryota</taxon>
        <taxon>Metamonada</taxon>
        <taxon>Diplomonadida</taxon>
        <taxon>Hexamitidae</taxon>
        <taxon>Giardiinae</taxon>
        <taxon>Giardia</taxon>
    </lineage>
</organism>